<accession>A0A644WMB4</accession>
<name>A0A644WMB4_9ZZZZ</name>
<reference evidence="1" key="1">
    <citation type="submission" date="2019-08" db="EMBL/GenBank/DDBJ databases">
        <authorList>
            <person name="Kucharzyk K."/>
            <person name="Murdoch R.W."/>
            <person name="Higgins S."/>
            <person name="Loffler F."/>
        </authorList>
    </citation>
    <scope>NUCLEOTIDE SEQUENCE</scope>
</reference>
<sequence length="124" mass="13921">MGLSYVVQLRLMSNKRKQIRVRYPEGVFHGFCSLCGPLGVVMDKPLIQISLKSRHTFVEVFTEGNPEEFVQHSLIEAFDEAVGLRGFDFCTPVLNVVQGKVEFEWMVFGSAELPAIVGQNSADR</sequence>
<gene>
    <name evidence="1" type="ORF">SDC9_50866</name>
</gene>
<comment type="caution">
    <text evidence="1">The sequence shown here is derived from an EMBL/GenBank/DDBJ whole genome shotgun (WGS) entry which is preliminary data.</text>
</comment>
<dbReference type="AlphaFoldDB" id="A0A644WMB4"/>
<proteinExistence type="predicted"/>
<evidence type="ECO:0000313" key="1">
    <source>
        <dbReference type="EMBL" id="MPM04588.1"/>
    </source>
</evidence>
<organism evidence="1">
    <name type="scientific">bioreactor metagenome</name>
    <dbReference type="NCBI Taxonomy" id="1076179"/>
    <lineage>
        <taxon>unclassified sequences</taxon>
        <taxon>metagenomes</taxon>
        <taxon>ecological metagenomes</taxon>
    </lineage>
</organism>
<protein>
    <submittedName>
        <fullName evidence="1">Uncharacterized protein</fullName>
    </submittedName>
</protein>
<dbReference type="EMBL" id="VSSQ01001051">
    <property type="protein sequence ID" value="MPM04588.1"/>
    <property type="molecule type" value="Genomic_DNA"/>
</dbReference>